<gene>
    <name evidence="3" type="ORF">ST47_g8089</name>
</gene>
<comment type="caution">
    <text evidence="3">The sequence shown here is derived from an EMBL/GenBank/DDBJ whole genome shotgun (WGS) entry which is preliminary data.</text>
</comment>
<feature type="region of interest" description="Disordered" evidence="1">
    <location>
        <begin position="127"/>
        <end position="325"/>
    </location>
</feature>
<dbReference type="InterPro" id="IPR036020">
    <property type="entry name" value="WW_dom_sf"/>
</dbReference>
<evidence type="ECO:0000259" key="2">
    <source>
        <dbReference type="PROSITE" id="PS50020"/>
    </source>
</evidence>
<proteinExistence type="predicted"/>
<dbReference type="Pfam" id="PF00397">
    <property type="entry name" value="WW"/>
    <property type="match status" value="1"/>
</dbReference>
<accession>A0A162ZR30</accession>
<dbReference type="AlphaFoldDB" id="A0A162ZR30"/>
<evidence type="ECO:0000256" key="1">
    <source>
        <dbReference type="SAM" id="MobiDB-lite"/>
    </source>
</evidence>
<dbReference type="EMBL" id="JYNV01000270">
    <property type="protein sequence ID" value="KZM20760.1"/>
    <property type="molecule type" value="Genomic_DNA"/>
</dbReference>
<evidence type="ECO:0000313" key="4">
    <source>
        <dbReference type="Proteomes" id="UP000076837"/>
    </source>
</evidence>
<feature type="compositionally biased region" description="Polar residues" evidence="1">
    <location>
        <begin position="66"/>
        <end position="87"/>
    </location>
</feature>
<protein>
    <recommendedName>
        <fullName evidence="2">WW domain-containing protein</fullName>
    </recommendedName>
</protein>
<dbReference type="PROSITE" id="PS01159">
    <property type="entry name" value="WW_DOMAIN_1"/>
    <property type="match status" value="1"/>
</dbReference>
<feature type="compositionally biased region" description="Low complexity" evidence="1">
    <location>
        <begin position="172"/>
        <end position="188"/>
    </location>
</feature>
<name>A0A162ZR30_DIDRA</name>
<feature type="domain" description="WW" evidence="2">
    <location>
        <begin position="16"/>
        <end position="50"/>
    </location>
</feature>
<feature type="compositionally biased region" description="Polar residues" evidence="1">
    <location>
        <begin position="193"/>
        <end position="218"/>
    </location>
</feature>
<evidence type="ECO:0000313" key="3">
    <source>
        <dbReference type="EMBL" id="KZM20760.1"/>
    </source>
</evidence>
<feature type="compositionally biased region" description="Polar residues" evidence="1">
    <location>
        <begin position="287"/>
        <end position="323"/>
    </location>
</feature>
<organism evidence="3 4">
    <name type="scientific">Didymella rabiei</name>
    <name type="common">Chickpea ascochyta blight fungus</name>
    <name type="synonym">Mycosphaerella rabiei</name>
    <dbReference type="NCBI Taxonomy" id="5454"/>
    <lineage>
        <taxon>Eukaryota</taxon>
        <taxon>Fungi</taxon>
        <taxon>Dikarya</taxon>
        <taxon>Ascomycota</taxon>
        <taxon>Pezizomycotina</taxon>
        <taxon>Dothideomycetes</taxon>
        <taxon>Pleosporomycetidae</taxon>
        <taxon>Pleosporales</taxon>
        <taxon>Pleosporineae</taxon>
        <taxon>Didymellaceae</taxon>
        <taxon>Ascochyta</taxon>
    </lineage>
</organism>
<dbReference type="PROSITE" id="PS50020">
    <property type="entry name" value="WW_DOMAIN_2"/>
    <property type="match status" value="1"/>
</dbReference>
<dbReference type="SMART" id="SM00456">
    <property type="entry name" value="WW"/>
    <property type="match status" value="1"/>
</dbReference>
<feature type="compositionally biased region" description="Polar residues" evidence="1">
    <location>
        <begin position="152"/>
        <end position="162"/>
    </location>
</feature>
<sequence>MNGVLASPMTGSQGGVAVPPGWKAEWSAQYTRYFYVNLSTNQSTWVLPSASSQQLPQSVQRKPVPNQGSQSQTSVSRGSYTGPQPQNFGGYFAAPPAQFQPGYGQNCMVQQQQQQQQSPYQQPYTPHLVQQQPHVPAPPSGMQQFSPPPTPGSYQEQQRNFTPPNPSPATLNPQYPQQQQNFGQPFKPEMYNPGQSNVPTPPLDSQQTNYMAPQNDTNVYHAPPPPPQSQAPYNPQHQQQKQLQQNYYPNNAQPQQQIQAQQSKRSSSLGSSLMGGSMMTKMSSKLTQFQKPAQPTPSATHTTSRFGTPATAQTDGKHASNSSDWKKWGKRAAIGVAAVGALALGVDAMDGGIFDGAATAGGGDFGGGGDFSGGDWAVGDAQTSLDASAAQAAMEQQGQENALMLLDPPGTTYTVVDSNSLI</sequence>
<dbReference type="Gene3D" id="2.20.70.10">
    <property type="match status" value="1"/>
</dbReference>
<dbReference type="Proteomes" id="UP000076837">
    <property type="component" value="Unassembled WGS sequence"/>
</dbReference>
<reference evidence="3 4" key="1">
    <citation type="journal article" date="2016" name="Sci. Rep.">
        <title>Draft genome sequencing and secretome analysis of fungal phytopathogen Ascochyta rabiei provides insight into the necrotrophic effector repertoire.</title>
        <authorList>
            <person name="Verma S."/>
            <person name="Gazara R.K."/>
            <person name="Nizam S."/>
            <person name="Parween S."/>
            <person name="Chattopadhyay D."/>
            <person name="Verma P.K."/>
        </authorList>
    </citation>
    <scope>NUCLEOTIDE SEQUENCE [LARGE SCALE GENOMIC DNA]</scope>
    <source>
        <strain evidence="3 4">ArDII</strain>
    </source>
</reference>
<feature type="compositionally biased region" description="Low complexity" evidence="1">
    <location>
        <begin position="230"/>
        <end position="286"/>
    </location>
</feature>
<feature type="region of interest" description="Disordered" evidence="1">
    <location>
        <begin position="54"/>
        <end position="96"/>
    </location>
</feature>
<dbReference type="InterPro" id="IPR001202">
    <property type="entry name" value="WW_dom"/>
</dbReference>
<keyword evidence="4" id="KW-1185">Reference proteome</keyword>
<dbReference type="CDD" id="cd00201">
    <property type="entry name" value="WW"/>
    <property type="match status" value="1"/>
</dbReference>
<dbReference type="SUPFAM" id="SSF51045">
    <property type="entry name" value="WW domain"/>
    <property type="match status" value="1"/>
</dbReference>